<evidence type="ECO:0000256" key="3">
    <source>
        <dbReference type="ARBA" id="ARBA00022723"/>
    </source>
</evidence>
<dbReference type="Pfam" id="PF00753">
    <property type="entry name" value="Lactamase_B"/>
    <property type="match status" value="1"/>
</dbReference>
<sequence length="315" mass="35040">MVAAPFVRVHALPTGYLWLPDRWIFADGDTNLRHLSPDYSFLISHPSGKNVLFDLGMRKDLDRNPRVIREDYSSIEPYVPKDAYDLLSEGPIKPQQIDLIVLSHLHFDHSGDVTRFPEARILVGPGTRECIAPGYPASDGSPFDGTVLTHAGFSELESTQYQSFKQGTVPLGFPFETGVDMFGDGSLYILNAPGHMPGHQMALARTGQDEWVAMGGDCCHHRTLLEDPSRDISVDVGPNGQPGFHKDPDSARSTIHRTRKCHSNPAVFVLLAHDAQLDGHIPIYPKALNGWRSNGLKSKTRIETLTLEEVKTRYY</sequence>
<protein>
    <recommendedName>
        <fullName evidence="6">Metallo-beta-lactamase domain-containing protein</fullName>
    </recommendedName>
</protein>
<dbReference type="GO" id="GO:0016787">
    <property type="term" value="F:hydrolase activity"/>
    <property type="evidence" value="ECO:0007669"/>
    <property type="project" value="UniProtKB-KW"/>
</dbReference>
<comment type="caution">
    <text evidence="7">The sequence shown here is derived from an EMBL/GenBank/DDBJ whole genome shotgun (WGS) entry which is preliminary data.</text>
</comment>
<organism evidence="7 8">
    <name type="scientific">Vermiconidia calcicola</name>
    <dbReference type="NCBI Taxonomy" id="1690605"/>
    <lineage>
        <taxon>Eukaryota</taxon>
        <taxon>Fungi</taxon>
        <taxon>Dikarya</taxon>
        <taxon>Ascomycota</taxon>
        <taxon>Pezizomycotina</taxon>
        <taxon>Dothideomycetes</taxon>
        <taxon>Dothideomycetidae</taxon>
        <taxon>Mycosphaerellales</taxon>
        <taxon>Extremaceae</taxon>
        <taxon>Vermiconidia</taxon>
    </lineage>
</organism>
<evidence type="ECO:0000256" key="5">
    <source>
        <dbReference type="ARBA" id="ARBA00022833"/>
    </source>
</evidence>
<name>A0AAV9QAQ6_9PEZI</name>
<feature type="domain" description="Metallo-beta-lactamase" evidence="6">
    <location>
        <begin position="37"/>
        <end position="273"/>
    </location>
</feature>
<dbReference type="AlphaFoldDB" id="A0AAV9QAQ6"/>
<dbReference type="PANTHER" id="PTHR42978:SF2">
    <property type="entry name" value="102 KBASES UNSTABLE REGION: FROM 1 TO 119443"/>
    <property type="match status" value="1"/>
</dbReference>
<comment type="similarity">
    <text evidence="2">Belongs to the metallo-beta-lactamase superfamily.</text>
</comment>
<keyword evidence="4" id="KW-0378">Hydrolase</keyword>
<accession>A0AAV9QAQ6</accession>
<evidence type="ECO:0000313" key="7">
    <source>
        <dbReference type="EMBL" id="KAK5539699.1"/>
    </source>
</evidence>
<evidence type="ECO:0000259" key="6">
    <source>
        <dbReference type="SMART" id="SM00849"/>
    </source>
</evidence>
<dbReference type="GO" id="GO:0046872">
    <property type="term" value="F:metal ion binding"/>
    <property type="evidence" value="ECO:0007669"/>
    <property type="project" value="UniProtKB-KW"/>
</dbReference>
<dbReference type="EMBL" id="JAXLQG010000005">
    <property type="protein sequence ID" value="KAK5539699.1"/>
    <property type="molecule type" value="Genomic_DNA"/>
</dbReference>
<comment type="cofactor">
    <cofactor evidence="1">
        <name>Zn(2+)</name>
        <dbReference type="ChEBI" id="CHEBI:29105"/>
    </cofactor>
</comment>
<proteinExistence type="inferred from homology"/>
<evidence type="ECO:0000256" key="2">
    <source>
        <dbReference type="ARBA" id="ARBA00007749"/>
    </source>
</evidence>
<keyword evidence="3" id="KW-0479">Metal-binding</keyword>
<dbReference type="Proteomes" id="UP001345827">
    <property type="component" value="Unassembled WGS sequence"/>
</dbReference>
<reference evidence="7 8" key="1">
    <citation type="submission" date="2023-06" db="EMBL/GenBank/DDBJ databases">
        <title>Black Yeasts Isolated from many extreme environments.</title>
        <authorList>
            <person name="Coleine C."/>
            <person name="Stajich J.E."/>
            <person name="Selbmann L."/>
        </authorList>
    </citation>
    <scope>NUCLEOTIDE SEQUENCE [LARGE SCALE GENOMIC DNA]</scope>
    <source>
        <strain evidence="7 8">CCFEE 5887</strain>
    </source>
</reference>
<dbReference type="SMART" id="SM00849">
    <property type="entry name" value="Lactamase_B"/>
    <property type="match status" value="1"/>
</dbReference>
<evidence type="ECO:0000256" key="1">
    <source>
        <dbReference type="ARBA" id="ARBA00001947"/>
    </source>
</evidence>
<keyword evidence="8" id="KW-1185">Reference proteome</keyword>
<dbReference type="InterPro" id="IPR051013">
    <property type="entry name" value="MBL_superfamily_lactonases"/>
</dbReference>
<dbReference type="Gene3D" id="3.60.15.10">
    <property type="entry name" value="Ribonuclease Z/Hydroxyacylglutathione hydrolase-like"/>
    <property type="match status" value="1"/>
</dbReference>
<dbReference type="CDD" id="cd07730">
    <property type="entry name" value="metallo-hydrolase-like_MBL-fold"/>
    <property type="match status" value="1"/>
</dbReference>
<dbReference type="PANTHER" id="PTHR42978">
    <property type="entry name" value="QUORUM-QUENCHING LACTONASE YTNP-RELATED-RELATED"/>
    <property type="match status" value="1"/>
</dbReference>
<gene>
    <name evidence="7" type="ORF">LTR25_003404</name>
</gene>
<dbReference type="InterPro" id="IPR001279">
    <property type="entry name" value="Metallo-B-lactamas"/>
</dbReference>
<dbReference type="InterPro" id="IPR036866">
    <property type="entry name" value="RibonucZ/Hydroxyglut_hydro"/>
</dbReference>
<evidence type="ECO:0000256" key="4">
    <source>
        <dbReference type="ARBA" id="ARBA00022801"/>
    </source>
</evidence>
<evidence type="ECO:0000313" key="8">
    <source>
        <dbReference type="Proteomes" id="UP001345827"/>
    </source>
</evidence>
<dbReference type="SUPFAM" id="SSF56281">
    <property type="entry name" value="Metallo-hydrolase/oxidoreductase"/>
    <property type="match status" value="1"/>
</dbReference>
<keyword evidence="5" id="KW-0862">Zinc</keyword>